<reference evidence="2 3" key="1">
    <citation type="submission" date="2023-09" db="EMBL/GenBank/DDBJ databases">
        <title>Nesidiocoris tenuis whole genome shotgun sequence.</title>
        <authorList>
            <person name="Shibata T."/>
            <person name="Shimoda M."/>
            <person name="Kobayashi T."/>
            <person name="Uehara T."/>
        </authorList>
    </citation>
    <scope>NUCLEOTIDE SEQUENCE [LARGE SCALE GENOMIC DNA]</scope>
    <source>
        <strain evidence="2 3">Japan</strain>
    </source>
</reference>
<keyword evidence="3" id="KW-1185">Reference proteome</keyword>
<protein>
    <submittedName>
        <fullName evidence="2">DM4/DM12 family</fullName>
    </submittedName>
</protein>
<dbReference type="Proteomes" id="UP001307889">
    <property type="component" value="Chromosome 11"/>
</dbReference>
<proteinExistence type="predicted"/>
<dbReference type="InterPro" id="IPR006631">
    <property type="entry name" value="DM4_12"/>
</dbReference>
<evidence type="ECO:0000256" key="1">
    <source>
        <dbReference type="SAM" id="SignalP"/>
    </source>
</evidence>
<name>A0ABN7B9T0_9HEMI</name>
<gene>
    <name evidence="2" type="ORF">NTJ_13381</name>
</gene>
<dbReference type="Pfam" id="PF07841">
    <property type="entry name" value="DM4_12"/>
    <property type="match status" value="1"/>
</dbReference>
<dbReference type="EMBL" id="AP028919">
    <property type="protein sequence ID" value="BET00565.1"/>
    <property type="molecule type" value="Genomic_DNA"/>
</dbReference>
<dbReference type="PANTHER" id="PTHR21398">
    <property type="entry name" value="AGAP007094-PA"/>
    <property type="match status" value="1"/>
</dbReference>
<dbReference type="SMART" id="SM00718">
    <property type="entry name" value="DM4_12"/>
    <property type="match status" value="1"/>
</dbReference>
<keyword evidence="1" id="KW-0732">Signal</keyword>
<evidence type="ECO:0000313" key="3">
    <source>
        <dbReference type="Proteomes" id="UP001307889"/>
    </source>
</evidence>
<evidence type="ECO:0000313" key="2">
    <source>
        <dbReference type="EMBL" id="BET00565.1"/>
    </source>
</evidence>
<feature type="chain" id="PRO_5046926900" evidence="1">
    <location>
        <begin position="19"/>
        <end position="169"/>
    </location>
</feature>
<feature type="signal peptide" evidence="1">
    <location>
        <begin position="1"/>
        <end position="18"/>
    </location>
</feature>
<organism evidence="2 3">
    <name type="scientific">Nesidiocoris tenuis</name>
    <dbReference type="NCBI Taxonomy" id="355587"/>
    <lineage>
        <taxon>Eukaryota</taxon>
        <taxon>Metazoa</taxon>
        <taxon>Ecdysozoa</taxon>
        <taxon>Arthropoda</taxon>
        <taxon>Hexapoda</taxon>
        <taxon>Insecta</taxon>
        <taxon>Pterygota</taxon>
        <taxon>Neoptera</taxon>
        <taxon>Paraneoptera</taxon>
        <taxon>Hemiptera</taxon>
        <taxon>Heteroptera</taxon>
        <taxon>Panheteroptera</taxon>
        <taxon>Cimicomorpha</taxon>
        <taxon>Miridae</taxon>
        <taxon>Dicyphina</taxon>
        <taxon>Nesidiocoris</taxon>
    </lineage>
</organism>
<accession>A0ABN7B9T0</accession>
<dbReference type="PANTHER" id="PTHR21398:SF1">
    <property type="entry name" value="FI03705P"/>
    <property type="match status" value="1"/>
</dbReference>
<sequence length="169" mass="19407">MRLIILSLVAILLHNGSTNEKRSRPKRWINFPKGSSLQLVYCWLISTYGTEDGIFTVGITVGLAWEIPVNLRNAWLERGRTLHDEHRRDLHYKVEQFLDQQGHPGSACVQKAVCDARQIPEDRKLKFLQALLYSIFRFDEDDANIPDECGKESSCHFNIFGTDSPIFAM</sequence>